<keyword evidence="1" id="KW-0812">Transmembrane</keyword>
<feature type="transmembrane region" description="Helical" evidence="1">
    <location>
        <begin position="12"/>
        <end position="31"/>
    </location>
</feature>
<name>A0A1R0Z502_9BACL</name>
<dbReference type="PANTHER" id="PTHR36435:SF1">
    <property type="entry name" value="CAAX AMINO TERMINAL PROTEASE FAMILY PROTEIN"/>
    <property type="match status" value="1"/>
</dbReference>
<dbReference type="GO" id="GO:0004175">
    <property type="term" value="F:endopeptidase activity"/>
    <property type="evidence" value="ECO:0007669"/>
    <property type="project" value="UniProtKB-ARBA"/>
</dbReference>
<organism evidence="4 5">
    <name type="scientific">Paenibacillus odorifer</name>
    <dbReference type="NCBI Taxonomy" id="189426"/>
    <lineage>
        <taxon>Bacteria</taxon>
        <taxon>Bacillati</taxon>
        <taxon>Bacillota</taxon>
        <taxon>Bacilli</taxon>
        <taxon>Bacillales</taxon>
        <taxon>Paenibacillaceae</taxon>
        <taxon>Paenibacillus</taxon>
    </lineage>
</organism>
<keyword evidence="3" id="KW-0378">Hydrolase</keyword>
<dbReference type="PANTHER" id="PTHR36435">
    <property type="entry name" value="SLR1288 PROTEIN"/>
    <property type="match status" value="1"/>
</dbReference>
<dbReference type="EMBL" id="MPTO01000007">
    <property type="protein sequence ID" value="OME21666.1"/>
    <property type="molecule type" value="Genomic_DNA"/>
</dbReference>
<gene>
    <name evidence="4" type="ORF">BSK47_08700</name>
    <name evidence="3" type="ORF">CD191_19555</name>
</gene>
<dbReference type="GO" id="GO:0008237">
    <property type="term" value="F:metallopeptidase activity"/>
    <property type="evidence" value="ECO:0007669"/>
    <property type="project" value="UniProtKB-KW"/>
</dbReference>
<evidence type="ECO:0000313" key="4">
    <source>
        <dbReference type="EMBL" id="OME21666.1"/>
    </source>
</evidence>
<keyword evidence="3" id="KW-0645">Protease</keyword>
<dbReference type="InterPro" id="IPR052710">
    <property type="entry name" value="CAAX_protease"/>
</dbReference>
<accession>A0A1R0Z502</accession>
<dbReference type="Proteomes" id="UP000187323">
    <property type="component" value="Unassembled WGS sequence"/>
</dbReference>
<reference evidence="3 6" key="2">
    <citation type="submission" date="2017-06" db="EMBL/GenBank/DDBJ databases">
        <title>Complete genome sequence of Paenibacillus odorifer CBA7130.</title>
        <authorList>
            <person name="Nam Y.-D."/>
            <person name="Kang J."/>
            <person name="Chung W.-H."/>
        </authorList>
    </citation>
    <scope>NUCLEOTIDE SEQUENCE [LARGE SCALE GENOMIC DNA]</scope>
    <source>
        <strain evidence="3 6">CBA7130</strain>
    </source>
</reference>
<dbReference type="AlphaFoldDB" id="A0A1R0Z502"/>
<feature type="transmembrane region" description="Helical" evidence="1">
    <location>
        <begin position="217"/>
        <end position="236"/>
    </location>
</feature>
<evidence type="ECO:0000313" key="3">
    <source>
        <dbReference type="EMBL" id="AWV34635.1"/>
    </source>
</evidence>
<feature type="transmembrane region" description="Helical" evidence="1">
    <location>
        <begin position="89"/>
        <end position="113"/>
    </location>
</feature>
<evidence type="ECO:0000313" key="5">
    <source>
        <dbReference type="Proteomes" id="UP000187323"/>
    </source>
</evidence>
<feature type="domain" description="CAAX prenyl protease 2/Lysostaphin resistance protein A-like" evidence="2">
    <location>
        <begin position="132"/>
        <end position="228"/>
    </location>
</feature>
<keyword evidence="3" id="KW-0482">Metalloprotease</keyword>
<evidence type="ECO:0000313" key="6">
    <source>
        <dbReference type="Proteomes" id="UP000249163"/>
    </source>
</evidence>
<sequence>MIDEKLSKRQLIFGVILAVMYFLGLFSILLIRPVMEILNHVFIWRPEQQNRMALLLNGLIYIGVIIGFRGFYKQAIHDFRQYWVRNMLWMVWGLCLIIIIGSMLIPTLISIFHPIAKSVNEVNLRTMLSSYPFIFTVNVVWIGPLIEELVYRVTIYSTIRRKSRLLAYLISSFLFGFQHVYRAVVFQGNYNEIWNIFSYMTAGLIFAYLYEKRKNILVPIGAHMFSNGLSVLLYFLS</sequence>
<reference evidence="4 5" key="1">
    <citation type="submission" date="2016-10" db="EMBL/GenBank/DDBJ databases">
        <title>Paenibacillus species isolates.</title>
        <authorList>
            <person name="Beno S.M."/>
        </authorList>
    </citation>
    <scope>NUCLEOTIDE SEQUENCE [LARGE SCALE GENOMIC DNA]</scope>
    <source>
        <strain evidence="4 5">FSL H7-0918</strain>
    </source>
</reference>
<dbReference type="Proteomes" id="UP000249163">
    <property type="component" value="Chromosome"/>
</dbReference>
<feature type="transmembrane region" description="Helical" evidence="1">
    <location>
        <begin position="165"/>
        <end position="181"/>
    </location>
</feature>
<dbReference type="GO" id="GO:0080120">
    <property type="term" value="P:CAAX-box protein maturation"/>
    <property type="evidence" value="ECO:0007669"/>
    <property type="project" value="UniProtKB-ARBA"/>
</dbReference>
<dbReference type="InterPro" id="IPR003675">
    <property type="entry name" value="Rce1/LyrA-like_dom"/>
</dbReference>
<evidence type="ECO:0000259" key="2">
    <source>
        <dbReference type="Pfam" id="PF02517"/>
    </source>
</evidence>
<dbReference type="OrthoDB" id="2194912at2"/>
<protein>
    <submittedName>
        <fullName evidence="3">CPBP family intramembrane metalloprotease</fullName>
    </submittedName>
</protein>
<evidence type="ECO:0000256" key="1">
    <source>
        <dbReference type="SAM" id="Phobius"/>
    </source>
</evidence>
<feature type="transmembrane region" description="Helical" evidence="1">
    <location>
        <begin position="51"/>
        <end position="68"/>
    </location>
</feature>
<dbReference type="EMBL" id="CP021965">
    <property type="protein sequence ID" value="AWV34635.1"/>
    <property type="molecule type" value="Genomic_DNA"/>
</dbReference>
<dbReference type="RefSeq" id="WP_076134305.1">
    <property type="nucleotide sequence ID" value="NZ_CP021965.1"/>
</dbReference>
<keyword evidence="1" id="KW-0472">Membrane</keyword>
<dbReference type="Pfam" id="PF02517">
    <property type="entry name" value="Rce1-like"/>
    <property type="match status" value="1"/>
</dbReference>
<keyword evidence="1" id="KW-1133">Transmembrane helix</keyword>
<feature type="transmembrane region" description="Helical" evidence="1">
    <location>
        <begin position="193"/>
        <end position="210"/>
    </location>
</feature>
<feature type="transmembrane region" description="Helical" evidence="1">
    <location>
        <begin position="133"/>
        <end position="153"/>
    </location>
</feature>
<proteinExistence type="predicted"/>